<organism evidence="1 2">
    <name type="scientific">Polarella glacialis</name>
    <name type="common">Dinoflagellate</name>
    <dbReference type="NCBI Taxonomy" id="89957"/>
    <lineage>
        <taxon>Eukaryota</taxon>
        <taxon>Sar</taxon>
        <taxon>Alveolata</taxon>
        <taxon>Dinophyceae</taxon>
        <taxon>Suessiales</taxon>
        <taxon>Suessiaceae</taxon>
        <taxon>Polarella</taxon>
    </lineage>
</organism>
<proteinExistence type="predicted"/>
<feature type="non-terminal residue" evidence="1">
    <location>
        <position position="1"/>
    </location>
</feature>
<name>A0A813G0I0_POLGL</name>
<protein>
    <submittedName>
        <fullName evidence="1">Uncharacterized protein</fullName>
    </submittedName>
</protein>
<gene>
    <name evidence="1" type="ORF">PGLA1383_LOCUS36181</name>
</gene>
<evidence type="ECO:0000313" key="1">
    <source>
        <dbReference type="EMBL" id="CAE8618568.1"/>
    </source>
</evidence>
<reference evidence="1" key="1">
    <citation type="submission" date="2021-02" db="EMBL/GenBank/DDBJ databases">
        <authorList>
            <person name="Dougan E. K."/>
            <person name="Rhodes N."/>
            <person name="Thang M."/>
            <person name="Chan C."/>
        </authorList>
    </citation>
    <scope>NUCLEOTIDE SEQUENCE</scope>
</reference>
<dbReference type="AlphaFoldDB" id="A0A813G0I0"/>
<feature type="non-terminal residue" evidence="1">
    <location>
        <position position="146"/>
    </location>
</feature>
<sequence length="146" mass="15174">ILPVWPPPPQQLLRQGGAAAAIGVLLLAIWGYSTSSGGDDGWEQDGVSEWVAQERRQRQAKLRDLLAQLPLDRLCDVVPGLRSLLSSGLVGAETAAKEASSEAAGAEVSSFALTAEDVADAAEELAKADCCAEDAWEGFAVAAALT</sequence>
<dbReference type="Proteomes" id="UP000654075">
    <property type="component" value="Unassembled WGS sequence"/>
</dbReference>
<comment type="caution">
    <text evidence="1">The sequence shown here is derived from an EMBL/GenBank/DDBJ whole genome shotgun (WGS) entry which is preliminary data.</text>
</comment>
<evidence type="ECO:0000313" key="2">
    <source>
        <dbReference type="Proteomes" id="UP000654075"/>
    </source>
</evidence>
<accession>A0A813G0I0</accession>
<dbReference type="OrthoDB" id="6500128at2759"/>
<dbReference type="EMBL" id="CAJNNV010026584">
    <property type="protein sequence ID" value="CAE8618568.1"/>
    <property type="molecule type" value="Genomic_DNA"/>
</dbReference>
<keyword evidence="2" id="KW-1185">Reference proteome</keyword>